<dbReference type="Gene3D" id="1.10.287.1080">
    <property type="entry name" value="MazG-like"/>
    <property type="match status" value="2"/>
</dbReference>
<gene>
    <name evidence="2" type="ORF">GSD1FS_1101</name>
</gene>
<dbReference type="GO" id="GO:0046047">
    <property type="term" value="P:TTP catabolic process"/>
    <property type="evidence" value="ECO:0007669"/>
    <property type="project" value="TreeGrafter"/>
</dbReference>
<sequence>MTQAAHDDYHIPEGFEHCSKLDPVNEAPSALDRVKALVAILTGPDGCPWDGKQTNKSLIKPLLEETYEYIDALENGDRENMREELGDMLLQSIFQAQLCSQDPDDPFDLDEVCNRLVDKLITRHPQVFAPDGQETLLSGEDTLKLWEKMKQREKHRKSVLDGISKAQGALPRSAKVVSRVAKSEHSAELEQAFDMAQANPEDAYADRILNIVREANRNGIDIESALRNRLREAENRIVELEERP</sequence>
<dbReference type="Pfam" id="PF03819">
    <property type="entry name" value="MazG"/>
    <property type="match status" value="1"/>
</dbReference>
<dbReference type="InterPro" id="IPR004518">
    <property type="entry name" value="MazG-like_dom"/>
</dbReference>
<dbReference type="Proteomes" id="UP000487882">
    <property type="component" value="Unassembled WGS sequence"/>
</dbReference>
<comment type="caution">
    <text evidence="2">The sequence shown here is derived from an EMBL/GenBank/DDBJ whole genome shotgun (WGS) entry which is preliminary data.</text>
</comment>
<dbReference type="PANTHER" id="PTHR30522">
    <property type="entry name" value="NUCLEOSIDE TRIPHOSPHATE PYROPHOSPHOHYDROLASE"/>
    <property type="match status" value="1"/>
</dbReference>
<evidence type="ECO:0000259" key="1">
    <source>
        <dbReference type="Pfam" id="PF03819"/>
    </source>
</evidence>
<dbReference type="GO" id="GO:0046076">
    <property type="term" value="P:dTTP catabolic process"/>
    <property type="evidence" value="ECO:0007669"/>
    <property type="project" value="TreeGrafter"/>
</dbReference>
<dbReference type="GO" id="GO:0006203">
    <property type="term" value="P:dGTP catabolic process"/>
    <property type="evidence" value="ECO:0007669"/>
    <property type="project" value="TreeGrafter"/>
</dbReference>
<accession>A0A7K1J525</accession>
<dbReference type="AlphaFoldDB" id="A0A7K1J525"/>
<dbReference type="GO" id="GO:0047429">
    <property type="term" value="F:nucleoside triphosphate diphosphatase activity"/>
    <property type="evidence" value="ECO:0007669"/>
    <property type="project" value="TreeGrafter"/>
</dbReference>
<dbReference type="InterPro" id="IPR011551">
    <property type="entry name" value="NTP_PyrPHydrolase_MazG"/>
</dbReference>
<name>A0A7K1J525_9BIFI</name>
<protein>
    <submittedName>
        <fullName evidence="2">Nucleotide pyrophosphohydrolase</fullName>
    </submittedName>
</protein>
<keyword evidence="2" id="KW-0378">Hydrolase</keyword>
<evidence type="ECO:0000313" key="2">
    <source>
        <dbReference type="EMBL" id="MUH59758.1"/>
    </source>
</evidence>
<evidence type="ECO:0000313" key="3">
    <source>
        <dbReference type="Proteomes" id="UP000487882"/>
    </source>
</evidence>
<dbReference type="PANTHER" id="PTHR30522:SF0">
    <property type="entry name" value="NUCLEOSIDE TRIPHOSPHATE PYROPHOSPHOHYDROLASE"/>
    <property type="match status" value="1"/>
</dbReference>
<dbReference type="GO" id="GO:0046061">
    <property type="term" value="P:dATP catabolic process"/>
    <property type="evidence" value="ECO:0007669"/>
    <property type="project" value="TreeGrafter"/>
</dbReference>
<feature type="domain" description="NTP pyrophosphohydrolase MazG-like" evidence="1">
    <location>
        <begin position="53"/>
        <end position="128"/>
    </location>
</feature>
<organism evidence="2 3">
    <name type="scientific">Bifidobacterium canis</name>
    <dbReference type="NCBI Taxonomy" id="2610880"/>
    <lineage>
        <taxon>Bacteria</taxon>
        <taxon>Bacillati</taxon>
        <taxon>Actinomycetota</taxon>
        <taxon>Actinomycetes</taxon>
        <taxon>Bifidobacteriales</taxon>
        <taxon>Bifidobacteriaceae</taxon>
        <taxon>Bifidobacterium</taxon>
    </lineage>
</organism>
<dbReference type="SUPFAM" id="SSF101386">
    <property type="entry name" value="all-alpha NTP pyrophosphatases"/>
    <property type="match status" value="1"/>
</dbReference>
<keyword evidence="3" id="KW-1185">Reference proteome</keyword>
<dbReference type="CDD" id="cd11528">
    <property type="entry name" value="NTP-PPase_MazG_Nterm"/>
    <property type="match status" value="1"/>
</dbReference>
<dbReference type="GO" id="GO:0046052">
    <property type="term" value="P:UTP catabolic process"/>
    <property type="evidence" value="ECO:0007669"/>
    <property type="project" value="TreeGrafter"/>
</dbReference>
<reference evidence="2 3" key="1">
    <citation type="submission" date="2019-09" db="EMBL/GenBank/DDBJ databases">
        <title>Bifidobacterium canis sp. nov., isolated from the digestive tract of German Shepherd dog puppy.</title>
        <authorList>
            <person name="Bunesova V."/>
        </authorList>
    </citation>
    <scope>NUCLEOTIDE SEQUENCE [LARGE SCALE GENOMIC DNA]</scope>
    <source>
        <strain evidence="2 3">GSD1FS</strain>
    </source>
</reference>
<dbReference type="InterPro" id="IPR048015">
    <property type="entry name" value="NTP-PPase_MazG-like_N"/>
</dbReference>
<dbReference type="RefSeq" id="WP_155588701.1">
    <property type="nucleotide sequence ID" value="NZ_WNLP01000004.1"/>
</dbReference>
<dbReference type="GO" id="GO:0046081">
    <property type="term" value="P:dUTP catabolic process"/>
    <property type="evidence" value="ECO:0007669"/>
    <property type="project" value="TreeGrafter"/>
</dbReference>
<dbReference type="EMBL" id="WNLP01000004">
    <property type="protein sequence ID" value="MUH59758.1"/>
    <property type="molecule type" value="Genomic_DNA"/>
</dbReference>
<proteinExistence type="predicted"/>